<organism evidence="3 4">
    <name type="scientific">Rhizosphaericola mali</name>
    <dbReference type="NCBI Taxonomy" id="2545455"/>
    <lineage>
        <taxon>Bacteria</taxon>
        <taxon>Pseudomonadati</taxon>
        <taxon>Bacteroidota</taxon>
        <taxon>Chitinophagia</taxon>
        <taxon>Chitinophagales</taxon>
        <taxon>Chitinophagaceae</taxon>
        <taxon>Rhizosphaericola</taxon>
    </lineage>
</organism>
<evidence type="ECO:0000256" key="1">
    <source>
        <dbReference type="SAM" id="Coils"/>
    </source>
</evidence>
<dbReference type="OrthoDB" id="9795565at2"/>
<accession>A0A5P2G378</accession>
<evidence type="ECO:0000313" key="3">
    <source>
        <dbReference type="EMBL" id="QES89657.1"/>
    </source>
</evidence>
<dbReference type="KEGG" id="arac:E0W69_013640"/>
<dbReference type="AlphaFoldDB" id="A0A5P2G378"/>
<name>A0A5P2G378_9BACT</name>
<reference evidence="3 4" key="1">
    <citation type="submission" date="2019-09" db="EMBL/GenBank/DDBJ databases">
        <title>Complete genome sequence of Arachidicoccus sp. B3-10 isolated from apple orchard soil.</title>
        <authorList>
            <person name="Kim H.S."/>
            <person name="Han K.-I."/>
            <person name="Suh M.K."/>
            <person name="Lee K.C."/>
            <person name="Eom M.K."/>
            <person name="Kim J.-S."/>
            <person name="Kang S.W."/>
            <person name="Sin Y."/>
            <person name="Lee J.-S."/>
        </authorList>
    </citation>
    <scope>NUCLEOTIDE SEQUENCE [LARGE SCALE GENOMIC DNA]</scope>
    <source>
        <strain evidence="3 4">B3-10</strain>
    </source>
</reference>
<dbReference type="Pfam" id="PF13166">
    <property type="entry name" value="AAA_13"/>
    <property type="match status" value="1"/>
</dbReference>
<dbReference type="RefSeq" id="WP_131330599.1">
    <property type="nucleotide sequence ID" value="NZ_CP044016.1"/>
</dbReference>
<sequence length="805" mass="93983">MIKKININNLGLYQNFQWDVTVRDKGNNPAYFKKENIIYGRNYSGKTTLSRIIRALETKEISPKYINPEFQIVLDNNTIDQNNFRTNKLNVRCFNEDFIKENLRFIIDPDSEIKPFAILGENAEIEAQIEAIKGELGEKKEDLKTLKYKDLDDLITLVITKENEYSDLKRNLESQLTTKATGGTNSIKQQHAKFGDISYNITKLNRDIGIVLKGSFVPIDSSKEALNLQQIKEVQKTNVTKEIKFINVYTQVLAKITDLLNQSLLDGNKIAELLANSSLNEWVKKGYELHTENRNCDCKFCGNPIKTSRWEQLDDHFDDETKKLGDSLLSYKRQLETEIANVESYRLPSSDFFYISFHEELAACSLNFNVHITNYKTDLEFLVSKINERLSAIHTPVTVEDSISFSEESLTDVITSYNELRDKNNAYSNELIDKIKEAKEELRLLEVKRFVDTIQYSALQTNITAKESDYNTKKQERDDLVVFIKQKEKEIEDLSRQLNNEEEGARRVNEYLRNYFGHQNLELQAIEEEIDSYKKIRFNIVRNRNLAYHLSEGECSIISFCYFMAKLDDIHTAGQKPIIFIDDPISSLDSNHIFYIYSLINSELFIKERFQQIFLSTHNLDFLKYLKRLKFSKNQYEYFIINRYSDYSELALMPNYLKNYVTEFNFLFEQIYKCAKAEIINDDNHSLFYNFGNNARKFLEALLFYKYPSKIDNQTQNANSKRLLKYFGNDQQAATLTDRVNNELSHLEEIFDRGMSPIDIPELKRVAQFILDKIKDKDEEQYNALLQSIGKEEPVIQNSVVSSLN</sequence>
<protein>
    <submittedName>
        <fullName evidence="3">AAA family ATPase</fullName>
    </submittedName>
</protein>
<evidence type="ECO:0000313" key="4">
    <source>
        <dbReference type="Proteomes" id="UP000292424"/>
    </source>
</evidence>
<keyword evidence="1" id="KW-0175">Coiled coil</keyword>
<keyword evidence="4" id="KW-1185">Reference proteome</keyword>
<dbReference type="SUPFAM" id="SSF52540">
    <property type="entry name" value="P-loop containing nucleoside triphosphate hydrolases"/>
    <property type="match status" value="1"/>
</dbReference>
<feature type="coiled-coil region" evidence="1">
    <location>
        <begin position="484"/>
        <end position="511"/>
    </location>
</feature>
<dbReference type="EMBL" id="CP044016">
    <property type="protein sequence ID" value="QES89657.1"/>
    <property type="molecule type" value="Genomic_DNA"/>
</dbReference>
<dbReference type="Gene3D" id="3.40.50.300">
    <property type="entry name" value="P-loop containing nucleotide triphosphate hydrolases"/>
    <property type="match status" value="1"/>
</dbReference>
<proteinExistence type="predicted"/>
<dbReference type="InterPro" id="IPR027417">
    <property type="entry name" value="P-loop_NTPase"/>
</dbReference>
<gene>
    <name evidence="3" type="ORF">E0W69_013640</name>
</gene>
<dbReference type="Proteomes" id="UP000292424">
    <property type="component" value="Chromosome"/>
</dbReference>
<evidence type="ECO:0000259" key="2">
    <source>
        <dbReference type="Pfam" id="PF13166"/>
    </source>
</evidence>
<dbReference type="InterPro" id="IPR026866">
    <property type="entry name" value="CR006_AAA"/>
</dbReference>
<feature type="domain" description="Protein CR006 P-loop" evidence="2">
    <location>
        <begin position="24"/>
        <end position="771"/>
    </location>
</feature>
<feature type="coiled-coil region" evidence="1">
    <location>
        <begin position="417"/>
        <end position="448"/>
    </location>
</feature>